<dbReference type="EMBL" id="JACTNG010000010">
    <property type="protein sequence ID" value="MBO1080849.1"/>
    <property type="molecule type" value="Genomic_DNA"/>
</dbReference>
<dbReference type="SUPFAM" id="SSF56300">
    <property type="entry name" value="Metallo-dependent phosphatases"/>
    <property type="match status" value="1"/>
</dbReference>
<comment type="caution">
    <text evidence="4">The sequence shown here is derived from an EMBL/GenBank/DDBJ whole genome shotgun (WGS) entry which is preliminary data.</text>
</comment>
<dbReference type="Pfam" id="PF00149">
    <property type="entry name" value="Metallophos"/>
    <property type="match status" value="1"/>
</dbReference>
<reference evidence="4 5" key="1">
    <citation type="submission" date="2020-09" db="EMBL/GenBank/DDBJ databases">
        <title>Roseomonas.</title>
        <authorList>
            <person name="Zhu W."/>
        </authorList>
    </citation>
    <scope>NUCLEOTIDE SEQUENCE [LARGE SCALE GENOMIC DNA]</scope>
    <source>
        <strain evidence="4 5">573</strain>
    </source>
</reference>
<feature type="domain" description="Calcineurin-like phosphoesterase" evidence="3">
    <location>
        <begin position="57"/>
        <end position="240"/>
    </location>
</feature>
<dbReference type="Proteomes" id="UP001518989">
    <property type="component" value="Unassembled WGS sequence"/>
</dbReference>
<dbReference type="InterPro" id="IPR029052">
    <property type="entry name" value="Metallo-depent_PP-like"/>
</dbReference>
<dbReference type="Gene3D" id="3.60.21.10">
    <property type="match status" value="1"/>
</dbReference>
<gene>
    <name evidence="4" type="ORF">IAI61_17540</name>
</gene>
<evidence type="ECO:0000259" key="3">
    <source>
        <dbReference type="Pfam" id="PF00149"/>
    </source>
</evidence>
<keyword evidence="1" id="KW-0479">Metal-binding</keyword>
<dbReference type="PANTHER" id="PTHR31302">
    <property type="entry name" value="TRANSMEMBRANE PROTEIN WITH METALLOPHOSPHOESTERASE DOMAIN-RELATED"/>
    <property type="match status" value="1"/>
</dbReference>
<evidence type="ECO:0000256" key="1">
    <source>
        <dbReference type="ARBA" id="ARBA00022723"/>
    </source>
</evidence>
<evidence type="ECO:0000256" key="2">
    <source>
        <dbReference type="ARBA" id="ARBA00022801"/>
    </source>
</evidence>
<evidence type="ECO:0000313" key="5">
    <source>
        <dbReference type="Proteomes" id="UP001518989"/>
    </source>
</evidence>
<evidence type="ECO:0000313" key="4">
    <source>
        <dbReference type="EMBL" id="MBO1080849.1"/>
    </source>
</evidence>
<organism evidence="4 5">
    <name type="scientific">Roseomonas haemaphysalidis</name>
    <dbReference type="NCBI Taxonomy" id="2768162"/>
    <lineage>
        <taxon>Bacteria</taxon>
        <taxon>Pseudomonadati</taxon>
        <taxon>Pseudomonadota</taxon>
        <taxon>Alphaproteobacteria</taxon>
        <taxon>Acetobacterales</taxon>
        <taxon>Roseomonadaceae</taxon>
        <taxon>Roseomonas</taxon>
    </lineage>
</organism>
<dbReference type="PANTHER" id="PTHR31302:SF31">
    <property type="entry name" value="PHOSPHODIESTERASE YAEI"/>
    <property type="match status" value="1"/>
</dbReference>
<dbReference type="InterPro" id="IPR004843">
    <property type="entry name" value="Calcineurin-like_PHP"/>
</dbReference>
<name>A0ABS3KTP3_9PROT</name>
<accession>A0ABS3KTP3</accession>
<proteinExistence type="predicted"/>
<keyword evidence="2" id="KW-0378">Hydrolase</keyword>
<keyword evidence="5" id="KW-1185">Reference proteome</keyword>
<sequence>MRLTRRHLLAGGAVTLASGAGVSAFGLVVEPGLLLRVTEYDLPVPGWGARPPLVLSVIADIHANEPWMPLRRIRRIVDTANELRPDAHLLLGDIPGHFPWIRRRLPMPEVVAELARLRAPLGTHAVLGNHDYWDDDAVQRRGEGRPALQGLQEGAGIRVLVNQALRLPHGDGVWLCGAGSSMAYRIPGGGWRFRGADNLTATLAPLAADDAPAILMAHEPDQFVNVPGRVALTLSGHTHGGQVRLFGWSPVIGSRYGQRFAYGLVEEAGRRLVVSGGLGCSVLPVRFGVMPEIVRVRLS</sequence>
<protein>
    <submittedName>
        <fullName evidence="4">Metallophosphoesterase</fullName>
    </submittedName>
</protein>
<dbReference type="InterPro" id="IPR051158">
    <property type="entry name" value="Metallophosphoesterase_sf"/>
</dbReference>